<comment type="caution">
    <text evidence="1">The sequence shown here is derived from an EMBL/GenBank/DDBJ whole genome shotgun (WGS) entry which is preliminary data.</text>
</comment>
<reference evidence="1 2" key="1">
    <citation type="submission" date="2017-09" db="EMBL/GenBank/DDBJ databases">
        <title>Comparative genomics of rhizobia isolated from Phaseolus vulgaris in China.</title>
        <authorList>
            <person name="Tong W."/>
        </authorList>
    </citation>
    <scope>NUCLEOTIDE SEQUENCE [LARGE SCALE GENOMIC DNA]</scope>
    <source>
        <strain evidence="1 2">PCH1</strain>
    </source>
</reference>
<organism evidence="1 2">
    <name type="scientific">Rhizobium fredii</name>
    <name type="common">Sinorhizobium fredii</name>
    <dbReference type="NCBI Taxonomy" id="380"/>
    <lineage>
        <taxon>Bacteria</taxon>
        <taxon>Pseudomonadati</taxon>
        <taxon>Pseudomonadota</taxon>
        <taxon>Alphaproteobacteria</taxon>
        <taxon>Hyphomicrobiales</taxon>
        <taxon>Rhizobiaceae</taxon>
        <taxon>Sinorhizobium/Ensifer group</taxon>
        <taxon>Sinorhizobium</taxon>
    </lineage>
</organism>
<dbReference type="Proteomes" id="UP000220353">
    <property type="component" value="Unassembled WGS sequence"/>
</dbReference>
<gene>
    <name evidence="1" type="ORF">CO661_14280</name>
</gene>
<evidence type="ECO:0000313" key="2">
    <source>
        <dbReference type="Proteomes" id="UP000220353"/>
    </source>
</evidence>
<evidence type="ECO:0000313" key="1">
    <source>
        <dbReference type="EMBL" id="PDT47346.1"/>
    </source>
</evidence>
<dbReference type="AlphaFoldDB" id="A0A2A6LYN7"/>
<name>A0A2A6LYN7_RHIFR</name>
<dbReference type="EMBL" id="NWTC01000009">
    <property type="protein sequence ID" value="PDT47346.1"/>
    <property type="molecule type" value="Genomic_DNA"/>
</dbReference>
<proteinExistence type="predicted"/>
<sequence length="103" mass="11160">MSREFLIWLGALVVGALIALFYLSSAASAQESCGPRRQVIDALREHYGEVERGYGIETGKKATVLLLLVNEETDTWTILRVQPDVACGVASGTDFTLLFGDPA</sequence>
<accession>A0A2A6LYN7</accession>
<dbReference type="RefSeq" id="WP_097586953.1">
    <property type="nucleotide sequence ID" value="NZ_NWTC01000009.1"/>
</dbReference>
<protein>
    <submittedName>
        <fullName evidence="1">Uncharacterized protein</fullName>
    </submittedName>
</protein>